<dbReference type="EMBL" id="JACAQD010000006">
    <property type="protein sequence ID" value="NWC31722.1"/>
    <property type="molecule type" value="Genomic_DNA"/>
</dbReference>
<gene>
    <name evidence="2" type="ORF">HX876_04945</name>
</gene>
<name>A0A7Y7Y8S4_9PSED</name>
<accession>A0A7Y7Y8S4</accession>
<feature type="compositionally biased region" description="Polar residues" evidence="1">
    <location>
        <begin position="74"/>
        <end position="84"/>
    </location>
</feature>
<dbReference type="AlphaFoldDB" id="A0A7Y7Y8S4"/>
<feature type="region of interest" description="Disordered" evidence="1">
    <location>
        <begin position="31"/>
        <end position="84"/>
    </location>
</feature>
<proteinExistence type="predicted"/>
<feature type="compositionally biased region" description="Polar residues" evidence="1">
    <location>
        <begin position="36"/>
        <end position="48"/>
    </location>
</feature>
<evidence type="ECO:0000256" key="1">
    <source>
        <dbReference type="SAM" id="MobiDB-lite"/>
    </source>
</evidence>
<dbReference type="RefSeq" id="WP_177057448.1">
    <property type="nucleotide sequence ID" value="NZ_JACAPS010000013.1"/>
</dbReference>
<sequence>MPKNTKQSSPNVAKLASEILRDPQASEIAKRLAGSTLAQTNTPKQTGTKMEEEAGRVLQSEKYSDKTKTLAASLVSQSNKARGD</sequence>
<evidence type="ECO:0000313" key="3">
    <source>
        <dbReference type="Proteomes" id="UP000520592"/>
    </source>
</evidence>
<comment type="caution">
    <text evidence="2">The sequence shown here is derived from an EMBL/GenBank/DDBJ whole genome shotgun (WGS) entry which is preliminary data.</text>
</comment>
<organism evidence="2 3">
    <name type="scientific">Pseudomonas gingeri</name>
    <dbReference type="NCBI Taxonomy" id="117681"/>
    <lineage>
        <taxon>Bacteria</taxon>
        <taxon>Pseudomonadati</taxon>
        <taxon>Pseudomonadota</taxon>
        <taxon>Gammaproteobacteria</taxon>
        <taxon>Pseudomonadales</taxon>
        <taxon>Pseudomonadaceae</taxon>
        <taxon>Pseudomonas</taxon>
    </lineage>
</organism>
<dbReference type="Proteomes" id="UP000520592">
    <property type="component" value="Unassembled WGS sequence"/>
</dbReference>
<reference evidence="2 3" key="1">
    <citation type="submission" date="2020-04" db="EMBL/GenBank/DDBJ databases">
        <title>Molecular characterization of pseudomonads from Agaricus bisporus reveal novel blotch 2 pathogens in Western Europe.</title>
        <authorList>
            <person name="Taparia T."/>
            <person name="Krijger M."/>
            <person name="Haynes E."/>
            <person name="Elpinstone J.G."/>
            <person name="Noble R."/>
            <person name="Van Der Wolf J."/>
        </authorList>
    </citation>
    <scope>NUCLEOTIDE SEQUENCE [LARGE SCALE GENOMIC DNA]</scope>
    <source>
        <strain evidence="2 3">IPO3737</strain>
    </source>
</reference>
<evidence type="ECO:0000313" key="2">
    <source>
        <dbReference type="EMBL" id="NWC31722.1"/>
    </source>
</evidence>
<protein>
    <submittedName>
        <fullName evidence="2">Uncharacterized protein</fullName>
    </submittedName>
</protein>